<reference evidence="1 2" key="1">
    <citation type="submission" date="2019-01" db="EMBL/GenBank/DDBJ databases">
        <title>Nocardioides guangzhouensis sp. nov., an actinobacterium isolated from soil.</title>
        <authorList>
            <person name="Fu Y."/>
            <person name="Cai Y."/>
            <person name="Lin Z."/>
            <person name="Chen P."/>
        </authorList>
    </citation>
    <scope>NUCLEOTIDE SEQUENCE [LARGE SCALE GENOMIC DNA]</scope>
    <source>
        <strain evidence="1 2">NBRC 105384</strain>
    </source>
</reference>
<name>A0A4Q5IX63_9ACTN</name>
<accession>A0A4Q5IX63</accession>
<dbReference type="EMBL" id="SDPU01000035">
    <property type="protein sequence ID" value="RYU09541.1"/>
    <property type="molecule type" value="Genomic_DNA"/>
</dbReference>
<protein>
    <recommendedName>
        <fullName evidence="3">Calcineurin-like phosphoesterase domain-containing protein</fullName>
    </recommendedName>
</protein>
<dbReference type="OrthoDB" id="5380150at2"/>
<gene>
    <name evidence="1" type="ORF">ETU37_21075</name>
</gene>
<evidence type="ECO:0000313" key="2">
    <source>
        <dbReference type="Proteomes" id="UP000291189"/>
    </source>
</evidence>
<dbReference type="Gene3D" id="3.60.21.10">
    <property type="match status" value="1"/>
</dbReference>
<evidence type="ECO:0000313" key="1">
    <source>
        <dbReference type="EMBL" id="RYU09541.1"/>
    </source>
</evidence>
<dbReference type="AlphaFoldDB" id="A0A4Q5IX63"/>
<dbReference type="InterPro" id="IPR029052">
    <property type="entry name" value="Metallo-depent_PP-like"/>
</dbReference>
<sequence>MIIGLVGDLEGDREWAVSRLRALGERGDVEVACQLGDLRFGMGADPEGYLAAIESVCAELGLRLLCIGGNHENWARLDQLWADPRRRSDDGSLRPIQLSDHVAMLPRGHRWEMGGRSFVALGGAPSVNRHLLTEGIDWWSSEVIRDEHVEATIAGGHAEIMLTHDSPGPPYCTEPVADIIRSNPWGWPDSSLAYAQDGIEKVTRAVLGVQPLLLAHGHFHVTGQAAVRLAGSGHDTTIWSLAANQDPGNVRLLDLDTLSDASETDGSRHQEARSR</sequence>
<dbReference type="RefSeq" id="WP_129989306.1">
    <property type="nucleotide sequence ID" value="NZ_SDPU01000035.1"/>
</dbReference>
<dbReference type="SUPFAM" id="SSF56300">
    <property type="entry name" value="Metallo-dependent phosphatases"/>
    <property type="match status" value="1"/>
</dbReference>
<proteinExistence type="predicted"/>
<comment type="caution">
    <text evidence="1">The sequence shown here is derived from an EMBL/GenBank/DDBJ whole genome shotgun (WGS) entry which is preliminary data.</text>
</comment>
<keyword evidence="2" id="KW-1185">Reference proteome</keyword>
<organism evidence="1 2">
    <name type="scientific">Nocardioides iriomotensis</name>
    <dbReference type="NCBI Taxonomy" id="715784"/>
    <lineage>
        <taxon>Bacteria</taxon>
        <taxon>Bacillati</taxon>
        <taxon>Actinomycetota</taxon>
        <taxon>Actinomycetes</taxon>
        <taxon>Propionibacteriales</taxon>
        <taxon>Nocardioidaceae</taxon>
        <taxon>Nocardioides</taxon>
    </lineage>
</organism>
<dbReference type="Proteomes" id="UP000291189">
    <property type="component" value="Unassembled WGS sequence"/>
</dbReference>
<evidence type="ECO:0008006" key="3">
    <source>
        <dbReference type="Google" id="ProtNLM"/>
    </source>
</evidence>